<keyword evidence="2" id="KW-1185">Reference proteome</keyword>
<reference evidence="1 2" key="1">
    <citation type="journal article" date="2018" name="Nat. Genet.">
        <title>The Rosa genome provides new insights in the design of modern roses.</title>
        <authorList>
            <person name="Bendahmane M."/>
        </authorList>
    </citation>
    <scope>NUCLEOTIDE SEQUENCE [LARGE SCALE GENOMIC DNA]</scope>
    <source>
        <strain evidence="2">cv. Old Blush</strain>
    </source>
</reference>
<organism evidence="1 2">
    <name type="scientific">Rosa chinensis</name>
    <name type="common">China rose</name>
    <dbReference type="NCBI Taxonomy" id="74649"/>
    <lineage>
        <taxon>Eukaryota</taxon>
        <taxon>Viridiplantae</taxon>
        <taxon>Streptophyta</taxon>
        <taxon>Embryophyta</taxon>
        <taxon>Tracheophyta</taxon>
        <taxon>Spermatophyta</taxon>
        <taxon>Magnoliopsida</taxon>
        <taxon>eudicotyledons</taxon>
        <taxon>Gunneridae</taxon>
        <taxon>Pentapetalae</taxon>
        <taxon>rosids</taxon>
        <taxon>fabids</taxon>
        <taxon>Rosales</taxon>
        <taxon>Rosaceae</taxon>
        <taxon>Rosoideae</taxon>
        <taxon>Rosoideae incertae sedis</taxon>
        <taxon>Rosa</taxon>
    </lineage>
</organism>
<dbReference type="Gramene" id="PRQ37161">
    <property type="protein sequence ID" value="PRQ37161"/>
    <property type="gene ID" value="RchiOBHm_Chr4g0399491"/>
</dbReference>
<evidence type="ECO:0000313" key="1">
    <source>
        <dbReference type="EMBL" id="PRQ37161.1"/>
    </source>
</evidence>
<gene>
    <name evidence="1" type="ORF">RchiOBHm_Chr4g0399491</name>
</gene>
<accession>A0A2P6QSK6</accession>
<dbReference type="AlphaFoldDB" id="A0A2P6QSK6"/>
<evidence type="ECO:0000313" key="2">
    <source>
        <dbReference type="Proteomes" id="UP000238479"/>
    </source>
</evidence>
<dbReference type="Proteomes" id="UP000238479">
    <property type="component" value="Chromosome 4"/>
</dbReference>
<dbReference type="EMBL" id="PDCK01000042">
    <property type="protein sequence ID" value="PRQ37161.1"/>
    <property type="molecule type" value="Genomic_DNA"/>
</dbReference>
<name>A0A2P6QSK6_ROSCH</name>
<comment type="caution">
    <text evidence="1">The sequence shown here is derived from an EMBL/GenBank/DDBJ whole genome shotgun (WGS) entry which is preliminary data.</text>
</comment>
<protein>
    <submittedName>
        <fullName evidence="1">Uncharacterized protein</fullName>
    </submittedName>
</protein>
<sequence>MFRGTWLAVDLLSGDLSGGSLALMPSGGENSADWEWSLLVFSGRSLGKR</sequence>
<proteinExistence type="predicted"/>